<dbReference type="GO" id="GO:0010208">
    <property type="term" value="P:pollen wall assembly"/>
    <property type="evidence" value="ECO:0007669"/>
    <property type="project" value="UniProtKB-ARBA"/>
</dbReference>
<organism evidence="12 13">
    <name type="scientific">Rhynchospora pubera</name>
    <dbReference type="NCBI Taxonomy" id="906938"/>
    <lineage>
        <taxon>Eukaryota</taxon>
        <taxon>Viridiplantae</taxon>
        <taxon>Streptophyta</taxon>
        <taxon>Embryophyta</taxon>
        <taxon>Tracheophyta</taxon>
        <taxon>Spermatophyta</taxon>
        <taxon>Magnoliopsida</taxon>
        <taxon>Liliopsida</taxon>
        <taxon>Poales</taxon>
        <taxon>Cyperaceae</taxon>
        <taxon>Cyperoideae</taxon>
        <taxon>Rhynchosporeae</taxon>
        <taxon>Rhynchospora</taxon>
    </lineage>
</organism>
<dbReference type="PANTHER" id="PTHR11877:SF14">
    <property type="entry name" value="CHALCONE SYNTHASE"/>
    <property type="match status" value="1"/>
</dbReference>
<dbReference type="PANTHER" id="PTHR11877">
    <property type="entry name" value="HYDROXYMETHYLGLUTARYL-COA SYNTHASE"/>
    <property type="match status" value="1"/>
</dbReference>
<dbReference type="GO" id="GO:0030639">
    <property type="term" value="P:polyketide biosynthetic process"/>
    <property type="evidence" value="ECO:0007669"/>
    <property type="project" value="TreeGrafter"/>
</dbReference>
<dbReference type="Pfam" id="PF02797">
    <property type="entry name" value="Chal_sti_synt_C"/>
    <property type="match status" value="1"/>
</dbReference>
<name>A0AAV8DJ15_9POAL</name>
<evidence type="ECO:0000256" key="3">
    <source>
        <dbReference type="ARBA" id="ARBA00005531"/>
    </source>
</evidence>
<dbReference type="Proteomes" id="UP001140206">
    <property type="component" value="Chromosome 4"/>
</dbReference>
<feature type="domain" description="Chalcone/stilbene synthase C-terminal" evidence="11">
    <location>
        <begin position="249"/>
        <end position="398"/>
    </location>
</feature>
<accession>A0AAV8DJ15</accession>
<protein>
    <recommendedName>
        <fullName evidence="4">chalcone synthase</fullName>
        <ecNumber evidence="4">2.3.1.74</ecNumber>
    </recommendedName>
</protein>
<dbReference type="FunFam" id="3.40.47.10:FF:000014">
    <property type="entry name" value="Chalcone synthase 1"/>
    <property type="match status" value="1"/>
</dbReference>
<evidence type="ECO:0000256" key="8">
    <source>
        <dbReference type="PIRSR" id="PIRSR000451-1"/>
    </source>
</evidence>
<dbReference type="Pfam" id="PF00195">
    <property type="entry name" value="Chal_sti_synt_N"/>
    <property type="match status" value="1"/>
</dbReference>
<evidence type="ECO:0000259" key="11">
    <source>
        <dbReference type="Pfam" id="PF02797"/>
    </source>
</evidence>
<dbReference type="GO" id="GO:0016210">
    <property type="term" value="F:naringenin-chalcone synthase activity"/>
    <property type="evidence" value="ECO:0007669"/>
    <property type="project" value="UniProtKB-EC"/>
</dbReference>
<evidence type="ECO:0000256" key="9">
    <source>
        <dbReference type="RuleBase" id="RU003633"/>
    </source>
</evidence>
<dbReference type="FunFam" id="3.40.47.10:FF:000025">
    <property type="entry name" value="Chalcone synthase 2"/>
    <property type="match status" value="1"/>
</dbReference>
<proteinExistence type="inferred from homology"/>
<feature type="domain" description="Chalcone/stilbene synthase N-terminal" evidence="10">
    <location>
        <begin position="14"/>
        <end position="239"/>
    </location>
</feature>
<keyword evidence="6" id="KW-0284">Flavonoid biosynthesis</keyword>
<keyword evidence="13" id="KW-1185">Reference proteome</keyword>
<evidence type="ECO:0000313" key="13">
    <source>
        <dbReference type="Proteomes" id="UP001140206"/>
    </source>
</evidence>
<dbReference type="SUPFAM" id="SSF53901">
    <property type="entry name" value="Thiolase-like"/>
    <property type="match status" value="2"/>
</dbReference>
<evidence type="ECO:0000256" key="5">
    <source>
        <dbReference type="ARBA" id="ARBA00022679"/>
    </source>
</evidence>
<reference evidence="12" key="1">
    <citation type="submission" date="2022-08" db="EMBL/GenBank/DDBJ databases">
        <authorList>
            <person name="Marques A."/>
        </authorList>
    </citation>
    <scope>NUCLEOTIDE SEQUENCE</scope>
    <source>
        <strain evidence="12">RhyPub2mFocal</strain>
        <tissue evidence="12">Leaves</tissue>
    </source>
</reference>
<evidence type="ECO:0000256" key="1">
    <source>
        <dbReference type="ARBA" id="ARBA00002969"/>
    </source>
</evidence>
<dbReference type="InterPro" id="IPR001099">
    <property type="entry name" value="Chalcone/stilbene_synt_N"/>
</dbReference>
<evidence type="ECO:0000313" key="12">
    <source>
        <dbReference type="EMBL" id="KAJ4767995.1"/>
    </source>
</evidence>
<comment type="function">
    <text evidence="1">The primary product of this enzyme is 4,2',4',6'-tetrahydroxychalcone (also termed naringenin-chalcone or chalcone) which can under specific conditions spontaneously isomerize into naringenin.</text>
</comment>
<feature type="active site" description="Acyl-thioester intermediate" evidence="8">
    <location>
        <position position="175"/>
    </location>
</feature>
<dbReference type="GO" id="GO:0009813">
    <property type="term" value="P:flavonoid biosynthetic process"/>
    <property type="evidence" value="ECO:0007669"/>
    <property type="project" value="UniProtKB-KW"/>
</dbReference>
<evidence type="ECO:0000259" key="10">
    <source>
        <dbReference type="Pfam" id="PF00195"/>
    </source>
</evidence>
<evidence type="ECO:0000256" key="6">
    <source>
        <dbReference type="ARBA" id="ARBA00023241"/>
    </source>
</evidence>
<evidence type="ECO:0000256" key="7">
    <source>
        <dbReference type="ARBA" id="ARBA00023315"/>
    </source>
</evidence>
<comment type="pathway">
    <text evidence="2">Secondary metabolite biosynthesis; flavonoid biosynthesis.</text>
</comment>
<dbReference type="Gene3D" id="3.40.47.10">
    <property type="match status" value="2"/>
</dbReference>
<gene>
    <name evidence="12" type="ORF">LUZ62_078370</name>
</gene>
<dbReference type="InterPro" id="IPR016039">
    <property type="entry name" value="Thiolase-like"/>
</dbReference>
<dbReference type="CDD" id="cd00831">
    <property type="entry name" value="CHS_like"/>
    <property type="match status" value="1"/>
</dbReference>
<dbReference type="PIRSF" id="PIRSF000451">
    <property type="entry name" value="PKS_III"/>
    <property type="match status" value="1"/>
</dbReference>
<dbReference type="InterPro" id="IPR011141">
    <property type="entry name" value="Polyketide_synthase_type-III"/>
</dbReference>
<dbReference type="InterPro" id="IPR012328">
    <property type="entry name" value="Chalcone/stilbene_synt_C"/>
</dbReference>
<comment type="caution">
    <text evidence="12">The sequence shown here is derived from an EMBL/GenBank/DDBJ whole genome shotgun (WGS) entry which is preliminary data.</text>
</comment>
<dbReference type="EC" id="2.3.1.74" evidence="4"/>
<dbReference type="EMBL" id="JAMFTS010000004">
    <property type="protein sequence ID" value="KAJ4767995.1"/>
    <property type="molecule type" value="Genomic_DNA"/>
</dbReference>
<evidence type="ECO:0000256" key="4">
    <source>
        <dbReference type="ARBA" id="ARBA00012975"/>
    </source>
</evidence>
<dbReference type="AlphaFoldDB" id="A0AAV8DJ15"/>
<keyword evidence="7 9" id="KW-0012">Acyltransferase</keyword>
<evidence type="ECO:0000256" key="2">
    <source>
        <dbReference type="ARBA" id="ARBA00004966"/>
    </source>
</evidence>
<keyword evidence="5 9" id="KW-0808">Transferase</keyword>
<sequence>MINLSSSENPTMEQFVQSQRSKGLANVLAIGTALPPVCVPHDTYPDMYFRLTNSEHLTELKERMTRICKSTTIKQRYMGMMANDGEILKKHPNIGDHSAPSLDARWEIVTEEVPKLAKEAAMVAIKEWGQPVSKITHLIFCTNSGASCPGADVQLVHLLGLPTTVRRVMLYYQGCHGGATSLRIAKDLAENNRGARVLVVTSEYIIHGFRGPSETNPDDLVSQVLFGDGSAAVIVGADPDLEVERPLYELVSARETMILNTMDALAMVPREVGNLVTLAPSIPYHISGNIGGCVEEVLKPLGITDLNSLFWIVHPGGPKILKMVEEKLALEKEKFNMTRKVLTDVGNLSSPTVLFIMDEMRKKSINEGKATTGDGLEFGMLLGFGPGLSIEAIVLRSVAI</sequence>
<comment type="similarity">
    <text evidence="3 9">Belongs to the thiolase-like superfamily. Chalcone/stilbene synthases family.</text>
</comment>